<evidence type="ECO:0000256" key="1">
    <source>
        <dbReference type="ARBA" id="ARBA00006315"/>
    </source>
</evidence>
<proteinExistence type="inferred from homology"/>
<dbReference type="PANTHER" id="PTHR11060:SF0">
    <property type="entry name" value="PROTEIN MEMO1"/>
    <property type="match status" value="1"/>
</dbReference>
<dbReference type="SUPFAM" id="SSF53213">
    <property type="entry name" value="LigB-like"/>
    <property type="match status" value="1"/>
</dbReference>
<comment type="similarity">
    <text evidence="1">Belongs to the MEMO1 family.</text>
</comment>
<dbReference type="CDD" id="cd07361">
    <property type="entry name" value="MEMO_like"/>
    <property type="match status" value="1"/>
</dbReference>
<comment type="caution">
    <text evidence="2">The sequence shown here is derived from an EMBL/GenBank/DDBJ whole genome shotgun (WGS) entry which is preliminary data.</text>
</comment>
<accession>X1EBH5</accession>
<dbReference type="NCBIfam" id="TIGR04336">
    <property type="entry name" value="AmmeMemoSam_B"/>
    <property type="match status" value="1"/>
</dbReference>
<gene>
    <name evidence="2" type="ORF">S03H2_03488</name>
</gene>
<dbReference type="HAMAP" id="MF_00055">
    <property type="entry name" value="MEMO1"/>
    <property type="match status" value="1"/>
</dbReference>
<evidence type="ECO:0008006" key="3">
    <source>
        <dbReference type="Google" id="ProtNLM"/>
    </source>
</evidence>
<protein>
    <recommendedName>
        <fullName evidence="3">AmmeMemoRadiSam system protein B</fullName>
    </recommendedName>
</protein>
<feature type="non-terminal residue" evidence="2">
    <location>
        <position position="223"/>
    </location>
</feature>
<dbReference type="AlphaFoldDB" id="X1EBH5"/>
<dbReference type="EMBL" id="BARU01001291">
    <property type="protein sequence ID" value="GAH30641.1"/>
    <property type="molecule type" value="Genomic_DNA"/>
</dbReference>
<name>X1EBH5_9ZZZZ</name>
<evidence type="ECO:0000313" key="2">
    <source>
        <dbReference type="EMBL" id="GAH30641.1"/>
    </source>
</evidence>
<dbReference type="PANTHER" id="PTHR11060">
    <property type="entry name" value="PROTEIN MEMO1"/>
    <property type="match status" value="1"/>
</dbReference>
<dbReference type="Gene3D" id="3.40.830.10">
    <property type="entry name" value="LigB-like"/>
    <property type="match status" value="1"/>
</dbReference>
<sequence>MPRERARVSGQFYPESPDQLKETIEGMVDEKAEKEEVIGLISPHAGYIYSGPVAGAVISRIKFKDTFIIMGPNHTGMGRPLSIMTEGVWKTPLGEIEIDSELAKQILATSRLLKEDSIAHQFEHSIEVQLPFLQYFKRDIKLVPIILSYSTGATYKEIGRGLAKAIKDLDREVVIIASSDMTHYEPQESAQRKDTQAIEAILDLDEDELLKRVDKLNISMCGY</sequence>
<dbReference type="Pfam" id="PF01875">
    <property type="entry name" value="Memo"/>
    <property type="match status" value="1"/>
</dbReference>
<reference evidence="2" key="1">
    <citation type="journal article" date="2014" name="Front. Microbiol.">
        <title>High frequency of phylogenetically diverse reductive dehalogenase-homologous genes in deep subseafloor sedimentary metagenomes.</title>
        <authorList>
            <person name="Kawai M."/>
            <person name="Futagami T."/>
            <person name="Toyoda A."/>
            <person name="Takaki Y."/>
            <person name="Nishi S."/>
            <person name="Hori S."/>
            <person name="Arai W."/>
            <person name="Tsubouchi T."/>
            <person name="Morono Y."/>
            <person name="Uchiyama I."/>
            <person name="Ito T."/>
            <person name="Fujiyama A."/>
            <person name="Inagaki F."/>
            <person name="Takami H."/>
        </authorList>
    </citation>
    <scope>NUCLEOTIDE SEQUENCE</scope>
    <source>
        <strain evidence="2">Expedition CK06-06</strain>
    </source>
</reference>
<dbReference type="InterPro" id="IPR002737">
    <property type="entry name" value="MEMO1_fam"/>
</dbReference>
<organism evidence="2">
    <name type="scientific">marine sediment metagenome</name>
    <dbReference type="NCBI Taxonomy" id="412755"/>
    <lineage>
        <taxon>unclassified sequences</taxon>
        <taxon>metagenomes</taxon>
        <taxon>ecological metagenomes</taxon>
    </lineage>
</organism>